<feature type="domain" description="SH3" evidence="2">
    <location>
        <begin position="59"/>
        <end position="115"/>
    </location>
</feature>
<dbReference type="SUPFAM" id="SSF50044">
    <property type="entry name" value="SH3-domain"/>
    <property type="match status" value="2"/>
</dbReference>
<sequence length="115" mass="12802">MDYIVTGDWTASYADPIRLSPGERVRLSGRADVWEGHRWLWATATDGREGWIPDSLVFEEGGIHMARAEYTATELTCVAGQVLEGLQESHGWVFCRAADGDTGWVPRRHLVVSEG</sequence>
<reference evidence="3 4" key="1">
    <citation type="submission" date="2018-04" db="EMBL/GenBank/DDBJ databases">
        <title>Genomic Encyclopedia of Archaeal and Bacterial Type Strains, Phase II (KMG-II): from individual species to whole genera.</title>
        <authorList>
            <person name="Goeker M."/>
        </authorList>
    </citation>
    <scope>NUCLEOTIDE SEQUENCE [LARGE SCALE GENOMIC DNA]</scope>
    <source>
        <strain evidence="3 4">DSM 29329</strain>
    </source>
</reference>
<dbReference type="EMBL" id="QBKN01000002">
    <property type="protein sequence ID" value="PTX52119.1"/>
    <property type="molecule type" value="Genomic_DNA"/>
</dbReference>
<dbReference type="OrthoDB" id="1030757at2"/>
<keyword evidence="1" id="KW-0728">SH3 domain</keyword>
<dbReference type="Pfam" id="PF07653">
    <property type="entry name" value="SH3_2"/>
    <property type="match status" value="2"/>
</dbReference>
<keyword evidence="4" id="KW-1185">Reference proteome</keyword>
<dbReference type="AlphaFoldDB" id="A0A2T6B7R9"/>
<dbReference type="Proteomes" id="UP000244069">
    <property type="component" value="Unassembled WGS sequence"/>
</dbReference>
<evidence type="ECO:0000313" key="3">
    <source>
        <dbReference type="EMBL" id="PTX52119.1"/>
    </source>
</evidence>
<name>A0A2T6B7R9_9RHOB</name>
<evidence type="ECO:0000259" key="2">
    <source>
        <dbReference type="PROSITE" id="PS50002"/>
    </source>
</evidence>
<dbReference type="SMART" id="SM00326">
    <property type="entry name" value="SH3"/>
    <property type="match status" value="2"/>
</dbReference>
<proteinExistence type="predicted"/>
<evidence type="ECO:0000313" key="4">
    <source>
        <dbReference type="Proteomes" id="UP000244069"/>
    </source>
</evidence>
<dbReference type="InterPro" id="IPR036028">
    <property type="entry name" value="SH3-like_dom_sf"/>
</dbReference>
<dbReference type="InterPro" id="IPR001452">
    <property type="entry name" value="SH3_domain"/>
</dbReference>
<organism evidence="3 4">
    <name type="scientific">Allosediminivita pacifica</name>
    <dbReference type="NCBI Taxonomy" id="1267769"/>
    <lineage>
        <taxon>Bacteria</taxon>
        <taxon>Pseudomonadati</taxon>
        <taxon>Pseudomonadota</taxon>
        <taxon>Alphaproteobacteria</taxon>
        <taxon>Rhodobacterales</taxon>
        <taxon>Paracoccaceae</taxon>
        <taxon>Allosediminivita</taxon>
    </lineage>
</organism>
<accession>A0A2T6B7R9</accession>
<comment type="caution">
    <text evidence="3">The sequence shown here is derived from an EMBL/GenBank/DDBJ whole genome shotgun (WGS) entry which is preliminary data.</text>
</comment>
<protein>
    <submittedName>
        <fullName evidence="3">Variant SH3 domain-containing protein</fullName>
    </submittedName>
</protein>
<gene>
    <name evidence="3" type="ORF">C8N44_102164</name>
</gene>
<evidence type="ECO:0000256" key="1">
    <source>
        <dbReference type="ARBA" id="ARBA00022443"/>
    </source>
</evidence>
<dbReference type="RefSeq" id="WP_107974590.1">
    <property type="nucleotide sequence ID" value="NZ_BMEZ01000002.1"/>
</dbReference>
<dbReference type="Gene3D" id="2.30.30.40">
    <property type="entry name" value="SH3 Domains"/>
    <property type="match status" value="1"/>
</dbReference>
<dbReference type="PROSITE" id="PS50002">
    <property type="entry name" value="SH3"/>
    <property type="match status" value="1"/>
</dbReference>